<gene>
    <name evidence="2" type="ORF">AVDCRST_MAG61-3327</name>
</gene>
<dbReference type="EMBL" id="CADCTT010000401">
    <property type="protein sequence ID" value="CAA9338212.1"/>
    <property type="molecule type" value="Genomic_DNA"/>
</dbReference>
<sequence length="37" mass="3550">CSTSWAPTSSASDRTPGTCAGPGSIRLPSSPATPTGS</sequence>
<evidence type="ECO:0000313" key="2">
    <source>
        <dbReference type="EMBL" id="CAA9338212.1"/>
    </source>
</evidence>
<feature type="non-terminal residue" evidence="2">
    <location>
        <position position="1"/>
    </location>
</feature>
<keyword evidence="2" id="KW-0456">Lyase</keyword>
<dbReference type="GO" id="GO:0050114">
    <property type="term" value="F:myo-inosose-2 dehydratase activity"/>
    <property type="evidence" value="ECO:0007669"/>
    <property type="project" value="UniProtKB-EC"/>
</dbReference>
<dbReference type="EC" id="4.2.1.44" evidence="2"/>
<name>A0A6J4LRV8_9ACTN</name>
<proteinExistence type="predicted"/>
<feature type="compositionally biased region" description="Polar residues" evidence="1">
    <location>
        <begin position="1"/>
        <end position="15"/>
    </location>
</feature>
<protein>
    <submittedName>
        <fullName evidence="2">Inosose dehydratase</fullName>
        <ecNumber evidence="2">4.2.1.44</ecNumber>
    </submittedName>
</protein>
<dbReference type="AlphaFoldDB" id="A0A6J4LRV8"/>
<organism evidence="2">
    <name type="scientific">uncultured Friedmanniella sp</name>
    <dbReference type="NCBI Taxonomy" id="335381"/>
    <lineage>
        <taxon>Bacteria</taxon>
        <taxon>Bacillati</taxon>
        <taxon>Actinomycetota</taxon>
        <taxon>Actinomycetes</taxon>
        <taxon>Propionibacteriales</taxon>
        <taxon>Nocardioidaceae</taxon>
        <taxon>Friedmanniella</taxon>
        <taxon>environmental samples</taxon>
    </lineage>
</organism>
<feature type="region of interest" description="Disordered" evidence="1">
    <location>
        <begin position="1"/>
        <end position="37"/>
    </location>
</feature>
<feature type="non-terminal residue" evidence="2">
    <location>
        <position position="37"/>
    </location>
</feature>
<accession>A0A6J4LRV8</accession>
<evidence type="ECO:0000256" key="1">
    <source>
        <dbReference type="SAM" id="MobiDB-lite"/>
    </source>
</evidence>
<reference evidence="2" key="1">
    <citation type="submission" date="2020-02" db="EMBL/GenBank/DDBJ databases">
        <authorList>
            <person name="Meier V. D."/>
        </authorList>
    </citation>
    <scope>NUCLEOTIDE SEQUENCE</scope>
    <source>
        <strain evidence="2">AVDCRST_MAG61</strain>
    </source>
</reference>